<feature type="region of interest" description="Disordered" evidence="1">
    <location>
        <begin position="1"/>
        <end position="98"/>
    </location>
</feature>
<sequence>MNPDTLRIGDSGMGGGPWNMLGTGDQEVLRGVNPGAGGSGLLKTNKSHGNKSGKKKLRKGRHGKQMRRYKTQEPGRQQQGGGEYRLKSRPNKDWSQVDQGAANVKKIMRQGVKKGKPTQNHRTVVRHGGQGLV</sequence>
<evidence type="ECO:0000313" key="3">
    <source>
        <dbReference type="Proteomes" id="UP001286313"/>
    </source>
</evidence>
<accession>A0AAE1KRX1</accession>
<feature type="region of interest" description="Disordered" evidence="1">
    <location>
        <begin position="110"/>
        <end position="133"/>
    </location>
</feature>
<protein>
    <submittedName>
        <fullName evidence="2">Uncharacterized protein</fullName>
    </submittedName>
</protein>
<dbReference type="Proteomes" id="UP001286313">
    <property type="component" value="Unassembled WGS sequence"/>
</dbReference>
<organism evidence="2 3">
    <name type="scientific">Petrolisthes cinctipes</name>
    <name type="common">Flat porcelain crab</name>
    <dbReference type="NCBI Taxonomy" id="88211"/>
    <lineage>
        <taxon>Eukaryota</taxon>
        <taxon>Metazoa</taxon>
        <taxon>Ecdysozoa</taxon>
        <taxon>Arthropoda</taxon>
        <taxon>Crustacea</taxon>
        <taxon>Multicrustacea</taxon>
        <taxon>Malacostraca</taxon>
        <taxon>Eumalacostraca</taxon>
        <taxon>Eucarida</taxon>
        <taxon>Decapoda</taxon>
        <taxon>Pleocyemata</taxon>
        <taxon>Anomura</taxon>
        <taxon>Galatheoidea</taxon>
        <taxon>Porcellanidae</taxon>
        <taxon>Petrolisthes</taxon>
    </lineage>
</organism>
<proteinExistence type="predicted"/>
<dbReference type="EMBL" id="JAWQEG010000968">
    <property type="protein sequence ID" value="KAK3883671.1"/>
    <property type="molecule type" value="Genomic_DNA"/>
</dbReference>
<gene>
    <name evidence="2" type="ORF">Pcinc_012022</name>
</gene>
<dbReference type="AlphaFoldDB" id="A0AAE1KRX1"/>
<keyword evidence="3" id="KW-1185">Reference proteome</keyword>
<evidence type="ECO:0000256" key="1">
    <source>
        <dbReference type="SAM" id="MobiDB-lite"/>
    </source>
</evidence>
<comment type="caution">
    <text evidence="2">The sequence shown here is derived from an EMBL/GenBank/DDBJ whole genome shotgun (WGS) entry which is preliminary data.</text>
</comment>
<reference evidence="2" key="1">
    <citation type="submission" date="2023-10" db="EMBL/GenBank/DDBJ databases">
        <title>Genome assemblies of two species of porcelain crab, Petrolisthes cinctipes and Petrolisthes manimaculis (Anomura: Porcellanidae).</title>
        <authorList>
            <person name="Angst P."/>
        </authorList>
    </citation>
    <scope>NUCLEOTIDE SEQUENCE</scope>
    <source>
        <strain evidence="2">PB745_01</strain>
        <tissue evidence="2">Gill</tissue>
    </source>
</reference>
<name>A0AAE1KRX1_PETCI</name>
<feature type="compositionally biased region" description="Basic residues" evidence="1">
    <location>
        <begin position="45"/>
        <end position="69"/>
    </location>
</feature>
<evidence type="ECO:0000313" key="2">
    <source>
        <dbReference type="EMBL" id="KAK3883671.1"/>
    </source>
</evidence>